<protein>
    <recommendedName>
        <fullName evidence="10">Signal recognition particle 19 kDa protein</fullName>
    </recommendedName>
</protein>
<keyword evidence="6" id="KW-0733">Signal recognition particle</keyword>
<dbReference type="FunFam" id="3.30.56.30:FF:000002">
    <property type="entry name" value="Signal recognition particle 19kDa"/>
    <property type="match status" value="1"/>
</dbReference>
<keyword evidence="4" id="KW-0963">Cytoplasm</keyword>
<dbReference type="GO" id="GO:0005730">
    <property type="term" value="C:nucleolus"/>
    <property type="evidence" value="ECO:0007669"/>
    <property type="project" value="UniProtKB-SubCell"/>
</dbReference>
<sequence>MDGLNLPDRKRWVILYPVYINSKKTLAEGRRIGTAKSCEDPTCAEIRDCCNYLKIPSFVEEDKAYPRDFMQRGRVRISLKREDGSLINPSVDSRKQLMVRVAELIPKHHGRSKKQETSSAGTSKASSAGTSKASSAGTSKVSNAGTSKASNAGSSKASNAGPSKSNKGRRKK</sequence>
<accession>A0A0K9PGM2</accession>
<evidence type="ECO:0000256" key="11">
    <source>
        <dbReference type="ARBA" id="ARBA00045518"/>
    </source>
</evidence>
<dbReference type="OMA" id="QMERWIC"/>
<dbReference type="InterPro" id="IPR036521">
    <property type="entry name" value="SRP19-like_sf"/>
</dbReference>
<evidence type="ECO:0000256" key="9">
    <source>
        <dbReference type="ARBA" id="ARBA00033761"/>
    </source>
</evidence>
<evidence type="ECO:0000256" key="7">
    <source>
        <dbReference type="ARBA" id="ARBA00023242"/>
    </source>
</evidence>
<dbReference type="PANTHER" id="PTHR17453:SF0">
    <property type="entry name" value="SIGNAL RECOGNITION PARTICLE 19 KDA PROTEIN"/>
    <property type="match status" value="1"/>
</dbReference>
<evidence type="ECO:0000313" key="13">
    <source>
        <dbReference type="EMBL" id="KMZ68104.1"/>
    </source>
</evidence>
<feature type="region of interest" description="Disordered" evidence="12">
    <location>
        <begin position="105"/>
        <end position="172"/>
    </location>
</feature>
<dbReference type="Pfam" id="PF01922">
    <property type="entry name" value="SRP19"/>
    <property type="match status" value="1"/>
</dbReference>
<dbReference type="Proteomes" id="UP000036987">
    <property type="component" value="Unassembled WGS sequence"/>
</dbReference>
<keyword evidence="7" id="KW-0539">Nucleus</keyword>
<evidence type="ECO:0000256" key="5">
    <source>
        <dbReference type="ARBA" id="ARBA00022884"/>
    </source>
</evidence>
<dbReference type="PANTHER" id="PTHR17453">
    <property type="entry name" value="SIGNAL RECOGNITION PARTICLE 19 KD PROTEIN"/>
    <property type="match status" value="1"/>
</dbReference>
<feature type="compositionally biased region" description="Low complexity" evidence="12">
    <location>
        <begin position="117"/>
        <end position="165"/>
    </location>
</feature>
<organism evidence="13 14">
    <name type="scientific">Zostera marina</name>
    <name type="common">Eelgrass</name>
    <dbReference type="NCBI Taxonomy" id="29655"/>
    <lineage>
        <taxon>Eukaryota</taxon>
        <taxon>Viridiplantae</taxon>
        <taxon>Streptophyta</taxon>
        <taxon>Embryophyta</taxon>
        <taxon>Tracheophyta</taxon>
        <taxon>Spermatophyta</taxon>
        <taxon>Magnoliopsida</taxon>
        <taxon>Liliopsida</taxon>
        <taxon>Zosteraceae</taxon>
        <taxon>Zostera</taxon>
    </lineage>
</organism>
<dbReference type="GO" id="GO:0008312">
    <property type="term" value="F:7S RNA binding"/>
    <property type="evidence" value="ECO:0000318"/>
    <property type="project" value="GO_Central"/>
</dbReference>
<dbReference type="GO" id="GO:0005786">
    <property type="term" value="C:signal recognition particle, endoplasmic reticulum targeting"/>
    <property type="evidence" value="ECO:0000318"/>
    <property type="project" value="GO_Central"/>
</dbReference>
<evidence type="ECO:0000256" key="12">
    <source>
        <dbReference type="SAM" id="MobiDB-lite"/>
    </source>
</evidence>
<reference evidence="14" key="1">
    <citation type="journal article" date="2016" name="Nature">
        <title>The genome of the seagrass Zostera marina reveals angiosperm adaptation to the sea.</title>
        <authorList>
            <person name="Olsen J.L."/>
            <person name="Rouze P."/>
            <person name="Verhelst B."/>
            <person name="Lin Y.-C."/>
            <person name="Bayer T."/>
            <person name="Collen J."/>
            <person name="Dattolo E."/>
            <person name="De Paoli E."/>
            <person name="Dittami S."/>
            <person name="Maumus F."/>
            <person name="Michel G."/>
            <person name="Kersting A."/>
            <person name="Lauritano C."/>
            <person name="Lohaus R."/>
            <person name="Toepel M."/>
            <person name="Tonon T."/>
            <person name="Vanneste K."/>
            <person name="Amirebrahimi M."/>
            <person name="Brakel J."/>
            <person name="Bostroem C."/>
            <person name="Chovatia M."/>
            <person name="Grimwood J."/>
            <person name="Jenkins J.W."/>
            <person name="Jueterbock A."/>
            <person name="Mraz A."/>
            <person name="Stam W.T."/>
            <person name="Tice H."/>
            <person name="Bornberg-Bauer E."/>
            <person name="Green P.J."/>
            <person name="Pearson G.A."/>
            <person name="Procaccini G."/>
            <person name="Duarte C.M."/>
            <person name="Schmutz J."/>
            <person name="Reusch T.B.H."/>
            <person name="Van de Peer Y."/>
        </authorList>
    </citation>
    <scope>NUCLEOTIDE SEQUENCE [LARGE SCALE GENOMIC DNA]</scope>
    <source>
        <strain evidence="14">cv. Finnish</strain>
    </source>
</reference>
<comment type="subunit">
    <text evidence="9">Component of a signal recognition particle complex that consists of a 7SL RNA molecule of 300 nucleotides and six protein subunits: SRP72, SRP68, SRP54, SRP19, SRP14 and SRP9.</text>
</comment>
<evidence type="ECO:0000256" key="10">
    <source>
        <dbReference type="ARBA" id="ARBA00033772"/>
    </source>
</evidence>
<keyword evidence="5" id="KW-0694">RNA-binding</keyword>
<dbReference type="Gene3D" id="3.30.56.30">
    <property type="entry name" value="Signal recognition particle, SRP19-like subunit"/>
    <property type="match status" value="1"/>
</dbReference>
<evidence type="ECO:0000256" key="1">
    <source>
        <dbReference type="ARBA" id="ARBA00004496"/>
    </source>
</evidence>
<evidence type="ECO:0000256" key="6">
    <source>
        <dbReference type="ARBA" id="ARBA00023135"/>
    </source>
</evidence>
<keyword evidence="8" id="KW-0687">Ribonucleoprotein</keyword>
<comment type="function">
    <text evidence="11">Component of the signal recognition particle (SRP) complex, a ribonucleoprotein complex that mediates the cotranslational targeting of secretory and membrane proteins to the endoplasmic reticulum (ER). Binds directly to 7SL RNA. Mediates binding of SRP54 to the SRP complex.</text>
</comment>
<evidence type="ECO:0000256" key="2">
    <source>
        <dbReference type="ARBA" id="ARBA00004604"/>
    </source>
</evidence>
<name>A0A0K9PGM2_ZOSMR</name>
<gene>
    <name evidence="13" type="ORF">ZOSMA_24G01270</name>
</gene>
<dbReference type="SUPFAM" id="SSF69695">
    <property type="entry name" value="SRP19"/>
    <property type="match status" value="1"/>
</dbReference>
<evidence type="ECO:0000256" key="4">
    <source>
        <dbReference type="ARBA" id="ARBA00022490"/>
    </source>
</evidence>
<comment type="similarity">
    <text evidence="3">Belongs to the SRP19 family.</text>
</comment>
<dbReference type="GO" id="GO:0006617">
    <property type="term" value="P:SRP-dependent cotranslational protein targeting to membrane, signal sequence recognition"/>
    <property type="evidence" value="ECO:0000318"/>
    <property type="project" value="GO_Central"/>
</dbReference>
<dbReference type="STRING" id="29655.A0A0K9PGM2"/>
<evidence type="ECO:0000256" key="3">
    <source>
        <dbReference type="ARBA" id="ARBA00008910"/>
    </source>
</evidence>
<dbReference type="OrthoDB" id="2190947at2759"/>
<dbReference type="InterPro" id="IPR002778">
    <property type="entry name" value="Signal_recog_particle_SRP19"/>
</dbReference>
<dbReference type="EMBL" id="LFYR01000864">
    <property type="protein sequence ID" value="KMZ68104.1"/>
    <property type="molecule type" value="Genomic_DNA"/>
</dbReference>
<keyword evidence="14" id="KW-1185">Reference proteome</keyword>
<comment type="caution">
    <text evidence="13">The sequence shown here is derived from an EMBL/GenBank/DDBJ whole genome shotgun (WGS) entry which is preliminary data.</text>
</comment>
<dbReference type="AlphaFoldDB" id="A0A0K9PGM2"/>
<evidence type="ECO:0000256" key="8">
    <source>
        <dbReference type="ARBA" id="ARBA00023274"/>
    </source>
</evidence>
<proteinExistence type="inferred from homology"/>
<evidence type="ECO:0000313" key="14">
    <source>
        <dbReference type="Proteomes" id="UP000036987"/>
    </source>
</evidence>
<comment type="subcellular location">
    <subcellularLocation>
        <location evidence="1">Cytoplasm</location>
    </subcellularLocation>
    <subcellularLocation>
        <location evidence="2">Nucleus</location>
        <location evidence="2">Nucleolus</location>
    </subcellularLocation>
</comment>